<evidence type="ECO:0000256" key="2">
    <source>
        <dbReference type="ARBA" id="ARBA00004496"/>
    </source>
</evidence>
<dbReference type="PATRIC" id="fig|634113.3.peg.286"/>
<dbReference type="NCBIfam" id="NF003456">
    <property type="entry name" value="PRK05057.1"/>
    <property type="match status" value="1"/>
</dbReference>
<protein>
    <recommendedName>
        <fullName evidence="16">Shikimate kinase 1</fullName>
        <shortName evidence="16">SK 1</shortName>
        <ecNumber evidence="16">2.7.1.71</ecNumber>
    </recommendedName>
</protein>
<feature type="binding site" evidence="16">
    <location>
        <position position="60"/>
    </location>
    <ligand>
        <name>substrate</name>
    </ligand>
</feature>
<dbReference type="HAMAP" id="MF_00109">
    <property type="entry name" value="Shikimate_kinase"/>
    <property type="match status" value="1"/>
</dbReference>
<evidence type="ECO:0000313" key="17">
    <source>
        <dbReference type="EMBL" id="AMA64877.1"/>
    </source>
</evidence>
<evidence type="ECO:0000256" key="7">
    <source>
        <dbReference type="ARBA" id="ARBA00022605"/>
    </source>
</evidence>
<dbReference type="GO" id="GO:0009423">
    <property type="term" value="P:chorismate biosynthetic process"/>
    <property type="evidence" value="ECO:0007669"/>
    <property type="project" value="UniProtKB-UniRule"/>
</dbReference>
<comment type="subunit">
    <text evidence="5 16">Monomer.</text>
</comment>
<keyword evidence="12 16" id="KW-0067">ATP-binding</keyword>
<evidence type="ECO:0000256" key="1">
    <source>
        <dbReference type="ARBA" id="ARBA00002641"/>
    </source>
</evidence>
<dbReference type="GO" id="GO:0005829">
    <property type="term" value="C:cytosol"/>
    <property type="evidence" value="ECO:0007669"/>
    <property type="project" value="TreeGrafter"/>
</dbReference>
<dbReference type="FunFam" id="3.40.50.300:FF:000099">
    <property type="entry name" value="Shikimate kinase 1"/>
    <property type="match status" value="1"/>
</dbReference>
<gene>
    <name evidence="16 17" type="primary">aroK</name>
    <name evidence="17" type="ORF">AUT07_00295</name>
</gene>
<evidence type="ECO:0000256" key="5">
    <source>
        <dbReference type="ARBA" id="ARBA00011245"/>
    </source>
</evidence>
<feature type="binding site" evidence="16">
    <location>
        <position position="140"/>
    </location>
    <ligand>
        <name>substrate</name>
    </ligand>
</feature>
<feature type="binding site" evidence="16">
    <location>
        <position position="82"/>
    </location>
    <ligand>
        <name>substrate</name>
    </ligand>
</feature>
<dbReference type="GO" id="GO:0004765">
    <property type="term" value="F:shikimate kinase activity"/>
    <property type="evidence" value="ECO:0007669"/>
    <property type="project" value="UniProtKB-UniRule"/>
</dbReference>
<evidence type="ECO:0000256" key="13">
    <source>
        <dbReference type="ARBA" id="ARBA00022842"/>
    </source>
</evidence>
<dbReference type="RefSeq" id="WP_066283241.1">
    <property type="nucleotide sequence ID" value="NZ_CP013920.1"/>
</dbReference>
<keyword evidence="14 16" id="KW-0057">Aromatic amino acid biosynthesis</keyword>
<feature type="binding site" evidence="16">
    <location>
        <position position="120"/>
    </location>
    <ligand>
        <name>ATP</name>
        <dbReference type="ChEBI" id="CHEBI:30616"/>
    </ligand>
</feature>
<evidence type="ECO:0000256" key="16">
    <source>
        <dbReference type="HAMAP-Rule" id="MF_00109"/>
    </source>
</evidence>
<comment type="cofactor">
    <cofactor evidence="16">
        <name>Mg(2+)</name>
        <dbReference type="ChEBI" id="CHEBI:18420"/>
    </cofactor>
    <text evidence="16">Binds 1 Mg(2+) ion per subunit.</text>
</comment>
<feature type="binding site" evidence="16">
    <location>
        <position position="36"/>
    </location>
    <ligand>
        <name>substrate</name>
    </ligand>
</feature>
<dbReference type="OrthoDB" id="9800332at2"/>
<dbReference type="Proteomes" id="UP000069926">
    <property type="component" value="Chromosome"/>
</dbReference>
<dbReference type="PANTHER" id="PTHR21087">
    <property type="entry name" value="SHIKIMATE KINASE"/>
    <property type="match status" value="1"/>
</dbReference>
<comment type="function">
    <text evidence="1 16">Catalyzes the specific phosphorylation of the 3-hydroxyl group of shikimic acid using ATP as a cosubstrate.</text>
</comment>
<keyword evidence="13 16" id="KW-0460">Magnesium</keyword>
<accession>A0A0X9VS24</accession>
<name>A0A0X9VS24_9GAMM</name>
<dbReference type="CDD" id="cd00464">
    <property type="entry name" value="SK"/>
    <property type="match status" value="1"/>
</dbReference>
<dbReference type="InterPro" id="IPR000623">
    <property type="entry name" value="Shikimate_kinase/TSH1"/>
</dbReference>
<dbReference type="EMBL" id="CP013920">
    <property type="protein sequence ID" value="AMA64877.1"/>
    <property type="molecule type" value="Genomic_DNA"/>
</dbReference>
<evidence type="ECO:0000256" key="9">
    <source>
        <dbReference type="ARBA" id="ARBA00022723"/>
    </source>
</evidence>
<keyword evidence="10 16" id="KW-0547">Nucleotide-binding</keyword>
<evidence type="ECO:0000256" key="15">
    <source>
        <dbReference type="ARBA" id="ARBA00048567"/>
    </source>
</evidence>
<dbReference type="PRINTS" id="PR01100">
    <property type="entry name" value="SHIKIMTKNASE"/>
</dbReference>
<dbReference type="UniPathway" id="UPA00053">
    <property type="reaction ID" value="UER00088"/>
</dbReference>
<dbReference type="EC" id="2.7.1.71" evidence="16"/>
<dbReference type="InterPro" id="IPR027417">
    <property type="entry name" value="P-loop_NTPase"/>
</dbReference>
<dbReference type="InterPro" id="IPR023000">
    <property type="entry name" value="Shikimate_kinase_CS"/>
</dbReference>
<feature type="binding site" evidence="16">
    <location>
        <begin position="14"/>
        <end position="19"/>
    </location>
    <ligand>
        <name>ATP</name>
        <dbReference type="ChEBI" id="CHEBI:30616"/>
    </ligand>
</feature>
<dbReference type="PROSITE" id="PS01128">
    <property type="entry name" value="SHIKIMATE_KINASE"/>
    <property type="match status" value="1"/>
</dbReference>
<dbReference type="SUPFAM" id="SSF52540">
    <property type="entry name" value="P-loop containing nucleoside triphosphate hydrolases"/>
    <property type="match status" value="1"/>
</dbReference>
<dbReference type="Pfam" id="PF01202">
    <property type="entry name" value="SKI"/>
    <property type="match status" value="1"/>
</dbReference>
<keyword evidence="8 16" id="KW-0808">Transferase</keyword>
<keyword evidence="7 16" id="KW-0028">Amino-acid biosynthesis</keyword>
<dbReference type="AlphaFoldDB" id="A0A0X9VS24"/>
<evidence type="ECO:0000256" key="4">
    <source>
        <dbReference type="ARBA" id="ARBA00006997"/>
    </source>
</evidence>
<dbReference type="GO" id="GO:0005524">
    <property type="term" value="F:ATP binding"/>
    <property type="evidence" value="ECO:0007669"/>
    <property type="project" value="UniProtKB-UniRule"/>
</dbReference>
<keyword evidence="9 16" id="KW-0479">Metal-binding</keyword>
<evidence type="ECO:0000256" key="11">
    <source>
        <dbReference type="ARBA" id="ARBA00022777"/>
    </source>
</evidence>
<evidence type="ECO:0000256" key="10">
    <source>
        <dbReference type="ARBA" id="ARBA00022741"/>
    </source>
</evidence>
<feature type="binding site" evidence="16">
    <location>
        <position position="18"/>
    </location>
    <ligand>
        <name>Mg(2+)</name>
        <dbReference type="ChEBI" id="CHEBI:18420"/>
    </ligand>
</feature>
<comment type="pathway">
    <text evidence="3 16">Metabolic intermediate biosynthesis; chorismate biosynthesis; chorismate from D-erythrose 4-phosphate and phosphoenolpyruvate: step 5/7.</text>
</comment>
<dbReference type="InterPro" id="IPR031322">
    <property type="entry name" value="Shikimate/glucono_kinase"/>
</dbReference>
<organism evidence="17 18">
    <name type="scientific">Candidatus Arsenophonus lipoptenae</name>
    <dbReference type="NCBI Taxonomy" id="634113"/>
    <lineage>
        <taxon>Bacteria</taxon>
        <taxon>Pseudomonadati</taxon>
        <taxon>Pseudomonadota</taxon>
        <taxon>Gammaproteobacteria</taxon>
        <taxon>Enterobacterales</taxon>
        <taxon>Morganellaceae</taxon>
        <taxon>Arsenophonus</taxon>
    </lineage>
</organism>
<evidence type="ECO:0000256" key="12">
    <source>
        <dbReference type="ARBA" id="ARBA00022840"/>
    </source>
</evidence>
<evidence type="ECO:0000256" key="14">
    <source>
        <dbReference type="ARBA" id="ARBA00023141"/>
    </source>
</evidence>
<feature type="binding site" evidence="16">
    <location>
        <position position="157"/>
    </location>
    <ligand>
        <name>ATP</name>
        <dbReference type="ChEBI" id="CHEBI:30616"/>
    </ligand>
</feature>
<evidence type="ECO:0000313" key="18">
    <source>
        <dbReference type="Proteomes" id="UP000069926"/>
    </source>
</evidence>
<dbReference type="PANTHER" id="PTHR21087:SF16">
    <property type="entry name" value="SHIKIMATE KINASE 1, CHLOROPLASTIC"/>
    <property type="match status" value="1"/>
</dbReference>
<comment type="similarity">
    <text evidence="4 16">Belongs to the shikimate kinase family.</text>
</comment>
<comment type="catalytic activity">
    <reaction evidence="15 16">
        <text>shikimate + ATP = 3-phosphoshikimate + ADP + H(+)</text>
        <dbReference type="Rhea" id="RHEA:13121"/>
        <dbReference type="ChEBI" id="CHEBI:15378"/>
        <dbReference type="ChEBI" id="CHEBI:30616"/>
        <dbReference type="ChEBI" id="CHEBI:36208"/>
        <dbReference type="ChEBI" id="CHEBI:145989"/>
        <dbReference type="ChEBI" id="CHEBI:456216"/>
        <dbReference type="EC" id="2.7.1.71"/>
    </reaction>
</comment>
<proteinExistence type="inferred from homology"/>
<dbReference type="KEGG" id="asy:AUT07_00295"/>
<keyword evidence="11 16" id="KW-0418">Kinase</keyword>
<keyword evidence="6 16" id="KW-0963">Cytoplasm</keyword>
<evidence type="ECO:0000256" key="8">
    <source>
        <dbReference type="ARBA" id="ARBA00022679"/>
    </source>
</evidence>
<sequence length="176" mass="20069">MAAKCNIFLIGPMGAGKSTIGRQLAQLLNMDFFDSDQEIERRTGADISWVFDLEGEKGFREREKKIINELTKKQGIVLATGGGTIKLKETRNRLSARGVVVYLKTTIKKQMIRTQHDKKRPLLQIEKFTLKTLEDLANERNPLYEEIADITIHNEDQTAKIIANQILILLKKVNFN</sequence>
<reference evidence="17 18" key="1">
    <citation type="submission" date="2016-01" db="EMBL/GenBank/DDBJ databases">
        <title>Genome sequence of Ca. Arsenophonus lipopteni, the exclusive symbiont of a blood sucking fly Lipoptena cervi (Diptera: Hippoboscidae).</title>
        <authorList>
            <person name="Novakova E."/>
            <person name="Hypsa V."/>
            <person name="Nguyen P."/>
            <person name="Husnik F."/>
            <person name="Darby A.C."/>
        </authorList>
    </citation>
    <scope>NUCLEOTIDE SEQUENCE [LARGE SCALE GENOMIC DNA]</scope>
    <source>
        <strain evidence="17 18">CB</strain>
    </source>
</reference>
<dbReference type="Gene3D" id="3.40.50.300">
    <property type="entry name" value="P-loop containing nucleotide triphosphate hydrolases"/>
    <property type="match status" value="1"/>
</dbReference>
<comment type="subcellular location">
    <subcellularLocation>
        <location evidence="2 16">Cytoplasm</location>
    </subcellularLocation>
</comment>
<dbReference type="GO" id="GO:0008652">
    <property type="term" value="P:amino acid biosynthetic process"/>
    <property type="evidence" value="ECO:0007669"/>
    <property type="project" value="UniProtKB-KW"/>
</dbReference>
<evidence type="ECO:0000256" key="3">
    <source>
        <dbReference type="ARBA" id="ARBA00004842"/>
    </source>
</evidence>
<dbReference type="GO" id="GO:0009073">
    <property type="term" value="P:aromatic amino acid family biosynthetic process"/>
    <property type="evidence" value="ECO:0007669"/>
    <property type="project" value="UniProtKB-KW"/>
</dbReference>
<dbReference type="STRING" id="634113.AUT07_00295"/>
<keyword evidence="18" id="KW-1185">Reference proteome</keyword>
<evidence type="ECO:0000256" key="6">
    <source>
        <dbReference type="ARBA" id="ARBA00022490"/>
    </source>
</evidence>
<dbReference type="GO" id="GO:0000287">
    <property type="term" value="F:magnesium ion binding"/>
    <property type="evidence" value="ECO:0007669"/>
    <property type="project" value="UniProtKB-UniRule"/>
</dbReference>